<dbReference type="InterPro" id="IPR013783">
    <property type="entry name" value="Ig-like_fold"/>
</dbReference>
<dbReference type="Gene3D" id="2.120.10.30">
    <property type="entry name" value="TolB, C-terminal domain"/>
    <property type="match status" value="1"/>
</dbReference>
<organism evidence="1 2">
    <name type="scientific">Snuella sedimenti</name>
    <dbReference type="NCBI Taxonomy" id="2798802"/>
    <lineage>
        <taxon>Bacteria</taxon>
        <taxon>Pseudomonadati</taxon>
        <taxon>Bacteroidota</taxon>
        <taxon>Flavobacteriia</taxon>
        <taxon>Flavobacteriales</taxon>
        <taxon>Flavobacteriaceae</taxon>
        <taxon>Snuella</taxon>
    </lineage>
</organism>
<protein>
    <submittedName>
        <fullName evidence="1">Carboxypeptidase regulatory-like domain-containing protein</fullName>
    </submittedName>
</protein>
<evidence type="ECO:0000313" key="1">
    <source>
        <dbReference type="EMBL" id="MBJ6369591.1"/>
    </source>
</evidence>
<dbReference type="SUPFAM" id="SSF49265">
    <property type="entry name" value="Fibronectin type III"/>
    <property type="match status" value="1"/>
</dbReference>
<accession>A0A8J7LUF7</accession>
<dbReference type="SUPFAM" id="SSF49452">
    <property type="entry name" value="Starch-binding domain-like"/>
    <property type="match status" value="1"/>
</dbReference>
<dbReference type="AlphaFoldDB" id="A0A8J7LUF7"/>
<dbReference type="EMBL" id="JAELVQ010000030">
    <property type="protein sequence ID" value="MBJ6369591.1"/>
    <property type="molecule type" value="Genomic_DNA"/>
</dbReference>
<dbReference type="InterPro" id="IPR013784">
    <property type="entry name" value="Carb-bd-like_fold"/>
</dbReference>
<dbReference type="SUPFAM" id="SSF69304">
    <property type="entry name" value="Tricorn protease N-terminal domain"/>
    <property type="match status" value="1"/>
</dbReference>
<name>A0A8J7LUF7_9FLAO</name>
<keyword evidence="1" id="KW-0121">Carboxypeptidase</keyword>
<proteinExistence type="predicted"/>
<reference evidence="1" key="1">
    <citation type="submission" date="2020-12" db="EMBL/GenBank/DDBJ databases">
        <title>Snuella sp. nov., isolated from sediment in Incheon.</title>
        <authorList>
            <person name="Kim W."/>
        </authorList>
    </citation>
    <scope>NUCLEOTIDE SEQUENCE</scope>
    <source>
        <strain evidence="1">CAU 1569</strain>
    </source>
</reference>
<dbReference type="RefSeq" id="WP_199116716.1">
    <property type="nucleotide sequence ID" value="NZ_JAELVQ010000030.1"/>
</dbReference>
<evidence type="ECO:0000313" key="2">
    <source>
        <dbReference type="Proteomes" id="UP000610931"/>
    </source>
</evidence>
<dbReference type="GO" id="GO:0030246">
    <property type="term" value="F:carbohydrate binding"/>
    <property type="evidence" value="ECO:0007669"/>
    <property type="project" value="InterPro"/>
</dbReference>
<dbReference type="Proteomes" id="UP000610931">
    <property type="component" value="Unassembled WGS sequence"/>
</dbReference>
<dbReference type="GO" id="GO:0004180">
    <property type="term" value="F:carboxypeptidase activity"/>
    <property type="evidence" value="ECO:0007669"/>
    <property type="project" value="UniProtKB-KW"/>
</dbReference>
<sequence>MIIVIMLSFSGCSEETIDNLSKGKIAGKVVVKGANTPLGNVKISTNPSSSTVFTNDDGEFLLEDVVADQYSVQAEKEGYLTSFEGVKVQVNTSISVVFEMEVETAKNKAPNVPQIMEPSDMAIDVDIDVQLKWVATDPENDKLTYELEIRNDKDNEILKFSNIEDTLFNVTGLRYGLKYFWQVSASDAINEPAISAVNSFETLKFPANRFLFVRQIEGNNVIFSADANGNELQLTPATMNSWRPRKNLAKNKIAFLATEGSKTHIYTMDPDGSNIFKVTSAIPVNGFNLDQMGFSWSKNGSRLIYPNFDILYTINSDGSGLQEIYKTLDGSLISECVLSEDDSLIVLKTNDVSGYGVSIYTINSSGTVLHSVLENVLGAAGGLDITVDNKKILYWYDVSGFENATYRQLNSSVYLHEFASSTKVLVSSQKQAGFNDIDPRFSPNDAEVIFMQTSNDGISQKDILKVKLSELDDVNSRTILFSNAEMPDWE</sequence>
<gene>
    <name evidence="1" type="ORF">JF259_16005</name>
</gene>
<dbReference type="Pfam" id="PF13620">
    <property type="entry name" value="CarboxypepD_reg"/>
    <property type="match status" value="1"/>
</dbReference>
<keyword evidence="1" id="KW-0378">Hydrolase</keyword>
<dbReference type="InterPro" id="IPR036116">
    <property type="entry name" value="FN3_sf"/>
</dbReference>
<comment type="caution">
    <text evidence="1">The sequence shown here is derived from an EMBL/GenBank/DDBJ whole genome shotgun (WGS) entry which is preliminary data.</text>
</comment>
<dbReference type="InterPro" id="IPR011042">
    <property type="entry name" value="6-blade_b-propeller_TolB-like"/>
</dbReference>
<dbReference type="Gene3D" id="2.60.40.1120">
    <property type="entry name" value="Carboxypeptidase-like, regulatory domain"/>
    <property type="match status" value="1"/>
</dbReference>
<dbReference type="Gene3D" id="2.60.40.10">
    <property type="entry name" value="Immunoglobulins"/>
    <property type="match status" value="1"/>
</dbReference>
<keyword evidence="1" id="KW-0645">Protease</keyword>
<keyword evidence="2" id="KW-1185">Reference proteome</keyword>